<organism evidence="1 2">
    <name type="scientific">candidate division WS5 bacterium</name>
    <dbReference type="NCBI Taxonomy" id="2093353"/>
    <lineage>
        <taxon>Bacteria</taxon>
        <taxon>candidate division WS5</taxon>
    </lineage>
</organism>
<accession>A0A419DC23</accession>
<dbReference type="EMBL" id="QZJW01000043">
    <property type="protein sequence ID" value="RJO60617.1"/>
    <property type="molecule type" value="Genomic_DNA"/>
</dbReference>
<gene>
    <name evidence="1" type="ORF">C4544_04725</name>
</gene>
<dbReference type="InterPro" id="IPR021655">
    <property type="entry name" value="Put_metal-bd"/>
</dbReference>
<protein>
    <submittedName>
        <fullName evidence="1">Uncharacterized protein</fullName>
    </submittedName>
</protein>
<dbReference type="AlphaFoldDB" id="A0A419DC23"/>
<dbReference type="Proteomes" id="UP000285655">
    <property type="component" value="Unassembled WGS sequence"/>
</dbReference>
<dbReference type="Pfam" id="PF11617">
    <property type="entry name" value="Cu-binding_MopE"/>
    <property type="match status" value="5"/>
</dbReference>
<sequence length="1146" mass="127395">MNKPTQNISSVSYLLLMEFWGFDISPPLFFHIKNKLLNHLLFKSLLLFFFFSMTIEVFAESQISLTHDANGYTIENEYYKAIIPTGTSNYIGRGVVRFLYIKKSNGNWSPNLIKENTNDYCLGYLEGTGVGSTNRPVGLQGPDNVITVLENTSSRIKIRTTKSLHGTDFSETWTFWAKKPYFRSEASAVVTDANGYLTNQLQFAWMINDDLFVFWDGTDASGNITRFNSAQIQQIHSPNLNKYPWVNWRFWTHDVSLGMIFVDVYNPLGTLGETGDWPFEYQMDFELGSGVLGSPVKNGYRRELTTIYYTSNSSTNDAIDTFSQNSYLNASTTQSQNPLLQAAQYMTNPWMQNSGIGSALVSSPFFLVRQNTQNRHTSVERPQYETSIYAPLYKNRSTIHSGSYDFAEQLVYTLNYSNDSQTYIYGTINSASSVNSDYITSLQMNAISSDNKLAYSTTFTTWNDSDKLKVTGSASNAEASASVKAIYVDFDVPIWSNSFEAESSTSSQYITSTLEAYDNLWTNYNYSFDSGKTLIYRDNQEVVPALAVPVPLPDGQYNVRAFVLQRTEGDITYRYSSDNVTWHSFIVPMTVSNSVTSVDLGVVNIANGVFYIDDDNSLSGISGWAGWDRINFHALTVDLGSNVYDVRMIDAIYGQMGIGIKVNSPVGNSLIVNDSKVRVYLYQQSLAQTLTTFNYPFDIEIYPHKGWLTASSDFTSLHSKDDLTLTKHIFYVPESVIHSGRTNTVYPNNTVVYSSNPYNNSTEINLTVTPSSDSVNIIIDTWNTSGNYFKKWTEAAGGGITTAHTVGNLRPNIAYNVIVDGTALDAYLSNGSGEITFNYLFEGPSIKTFEVVESNTDYDEDGFTNVVDCNDNDPTIYPESPELCDGKDNDCNGIIDDGFPDADDDGYASCADCDDNNTLINPLTYWYLDADGDGHGKHSVSLQQCNQPAGYVLDNTDCDDNDPAVYLEALELCDGKDNDCNGIIDDGFPDTDGDGYSACADDCDDNNPLINPLTYWYPDFDGDNYGNPTISLQQCSQPAGCVLDSSDCNDNDPNIYPGSPPVRRKNTAYYYLTLQSAVDAADEGSIIESRSYIFAEGIDLNRNTSIAFATGLNCNYTFNIGSTIIMGNVTINDGILIILNGKLEIQ</sequence>
<reference evidence="1 2" key="1">
    <citation type="journal article" date="2017" name="ISME J.">
        <title>Energy and carbon metabolisms in a deep terrestrial subsurface fluid microbial community.</title>
        <authorList>
            <person name="Momper L."/>
            <person name="Jungbluth S.P."/>
            <person name="Lee M.D."/>
            <person name="Amend J.P."/>
        </authorList>
    </citation>
    <scope>NUCLEOTIDE SEQUENCE [LARGE SCALE GENOMIC DNA]</scope>
    <source>
        <strain evidence="1">SURF_29</strain>
    </source>
</reference>
<proteinExistence type="predicted"/>
<evidence type="ECO:0000313" key="2">
    <source>
        <dbReference type="Proteomes" id="UP000285655"/>
    </source>
</evidence>
<name>A0A419DC23_9BACT</name>
<evidence type="ECO:0000313" key="1">
    <source>
        <dbReference type="EMBL" id="RJO60617.1"/>
    </source>
</evidence>
<comment type="caution">
    <text evidence="1">The sequence shown here is derived from an EMBL/GenBank/DDBJ whole genome shotgun (WGS) entry which is preliminary data.</text>
</comment>